<dbReference type="Proteomes" id="UP000075714">
    <property type="component" value="Unassembled WGS sequence"/>
</dbReference>
<reference evidence="3" key="1">
    <citation type="journal article" date="2016" name="Nat. Commun.">
        <title>The Gonium pectorale genome demonstrates co-option of cell cycle regulation during the evolution of multicellularity.</title>
        <authorList>
            <person name="Hanschen E.R."/>
            <person name="Marriage T.N."/>
            <person name="Ferris P.J."/>
            <person name="Hamaji T."/>
            <person name="Toyoda A."/>
            <person name="Fujiyama A."/>
            <person name="Neme R."/>
            <person name="Noguchi H."/>
            <person name="Minakuchi Y."/>
            <person name="Suzuki M."/>
            <person name="Kawai-Toyooka H."/>
            <person name="Smith D.R."/>
            <person name="Sparks H."/>
            <person name="Anderson J."/>
            <person name="Bakaric R."/>
            <person name="Luria V."/>
            <person name="Karger A."/>
            <person name="Kirschner M.W."/>
            <person name="Durand P.M."/>
            <person name="Michod R.E."/>
            <person name="Nozaki H."/>
            <person name="Olson B.J."/>
        </authorList>
    </citation>
    <scope>NUCLEOTIDE SEQUENCE [LARGE SCALE GENOMIC DNA]</scope>
    <source>
        <strain evidence="3">NIES-2863</strain>
    </source>
</reference>
<feature type="region of interest" description="Disordered" evidence="1">
    <location>
        <begin position="50"/>
        <end position="103"/>
    </location>
</feature>
<protein>
    <submittedName>
        <fullName evidence="2">Uncharacterized protein</fullName>
    </submittedName>
</protein>
<proteinExistence type="predicted"/>
<dbReference type="OrthoDB" id="261426at2759"/>
<feature type="region of interest" description="Disordered" evidence="1">
    <location>
        <begin position="622"/>
        <end position="699"/>
    </location>
</feature>
<dbReference type="PROSITE" id="PS51257">
    <property type="entry name" value="PROKAR_LIPOPROTEIN"/>
    <property type="match status" value="1"/>
</dbReference>
<gene>
    <name evidence="2" type="ORF">GPECTOR_8g293</name>
</gene>
<name>A0A150GST5_GONPE</name>
<evidence type="ECO:0000313" key="2">
    <source>
        <dbReference type="EMBL" id="KXZ52915.1"/>
    </source>
</evidence>
<organism evidence="2 3">
    <name type="scientific">Gonium pectorale</name>
    <name type="common">Green alga</name>
    <dbReference type="NCBI Taxonomy" id="33097"/>
    <lineage>
        <taxon>Eukaryota</taxon>
        <taxon>Viridiplantae</taxon>
        <taxon>Chlorophyta</taxon>
        <taxon>core chlorophytes</taxon>
        <taxon>Chlorophyceae</taxon>
        <taxon>CS clade</taxon>
        <taxon>Chlamydomonadales</taxon>
        <taxon>Volvocaceae</taxon>
        <taxon>Gonium</taxon>
    </lineage>
</organism>
<evidence type="ECO:0000256" key="1">
    <source>
        <dbReference type="SAM" id="MobiDB-lite"/>
    </source>
</evidence>
<dbReference type="PANTHER" id="PTHR16306:SF0">
    <property type="entry name" value="TRANSLIN-ASSOCIATED FACTOR X-INTERACTING PROTEIN 1"/>
    <property type="match status" value="1"/>
</dbReference>
<evidence type="ECO:0000313" key="3">
    <source>
        <dbReference type="Proteomes" id="UP000075714"/>
    </source>
</evidence>
<dbReference type="PANTHER" id="PTHR16306">
    <property type="entry name" value="TRANSLIN-ASSOCIATED FACTOR X-INTERACTING PROTEIN 1"/>
    <property type="match status" value="1"/>
</dbReference>
<dbReference type="STRING" id="33097.A0A150GST5"/>
<dbReference type="GO" id="GO:0005737">
    <property type="term" value="C:cytoplasm"/>
    <property type="evidence" value="ECO:0007669"/>
    <property type="project" value="TreeGrafter"/>
</dbReference>
<comment type="caution">
    <text evidence="2">The sequence shown here is derived from an EMBL/GenBank/DDBJ whole genome shotgun (WGS) entry which is preliminary data.</text>
</comment>
<feature type="compositionally biased region" description="Gly residues" evidence="1">
    <location>
        <begin position="54"/>
        <end position="71"/>
    </location>
</feature>
<feature type="compositionally biased region" description="Basic and acidic residues" evidence="1">
    <location>
        <begin position="243"/>
        <end position="258"/>
    </location>
</feature>
<keyword evidence="3" id="KW-1185">Reference proteome</keyword>
<feature type="compositionally biased region" description="Gly residues" evidence="1">
    <location>
        <begin position="90"/>
        <end position="103"/>
    </location>
</feature>
<dbReference type="EMBL" id="LSYV01000009">
    <property type="protein sequence ID" value="KXZ52915.1"/>
    <property type="molecule type" value="Genomic_DNA"/>
</dbReference>
<accession>A0A150GST5</accession>
<dbReference type="AlphaFoldDB" id="A0A150GST5"/>
<sequence>MHRLLLGVSHNGGNVLPWCHLLGACRHIDPSGPPPNGAAAGVGPEGSSLALAAGAGGGPPGSGAGGPGAGEGLDASSDNISPQRARLNGIAGGGPSGGGGAGGGAVRRSAVMSVLCPPGPPDIREQHAWLHGLLTRPDAAAALSRWLSEEAVEAVGQMANHSIDHHSIACLLLGTFSVAGADVVPYKSLAGILASRYRHTAADIGGSITEALELAALSTRDRVERLQQMNRELHKQANKLRRNLSDQRKVERESRAAEARSATRKVAGRPLSPLHAFVLQKRPDVFVGLGIGEDIPVALQAEGKLYNRMMEKAEAERLVHAVWAAKREFESSHAVRITLSDYLSVHMQRKYGATRPAVEGAYNLVYTLGQHQYDPDCYLFFKILTGDLDECTRDGQERLRSAVQTCLLAADAAANSGRVTGWLRKSDIRDAVTRLLGARLVARRWAPGRRAVVLPLGAAQLSDLFDALDDETSHEMVAYARLFEDDTDLSQGIFVETLRQQHLHSRLDWLQAIEDAVLDWAEAGGSPVVGPTALRNAILRATPDGDPAIQRELLVRVFGNAGASVVLPYGEKPSRASRASKVSKEETNIALPLEVALRRLRQERMEGCVGVAAAMELVAAGRSMRGSRSATSPRRTLGTTGDGAEGAGASQSSVAGPAGSRDGEKGAGVVWADGEVSGAPPATPPRVGFVGAEPSTGDL</sequence>
<feature type="region of interest" description="Disordered" evidence="1">
    <location>
        <begin position="241"/>
        <end position="265"/>
    </location>
</feature>